<protein>
    <submittedName>
        <fullName evidence="3">Uncharacterized protein</fullName>
    </submittedName>
</protein>
<dbReference type="EMBL" id="JBDLOU010000003">
    <property type="protein sequence ID" value="MEX3736964.1"/>
    <property type="molecule type" value="Genomic_DNA"/>
</dbReference>
<organism evidence="3 4">
    <name type="scientific">Mycolicibacterium porcinum</name>
    <dbReference type="NCBI Taxonomy" id="39693"/>
    <lineage>
        <taxon>Bacteria</taxon>
        <taxon>Bacillati</taxon>
        <taxon>Actinomycetota</taxon>
        <taxon>Actinomycetes</taxon>
        <taxon>Mycobacteriales</taxon>
        <taxon>Mycobacteriaceae</taxon>
        <taxon>Mycolicibacterium</taxon>
    </lineage>
</organism>
<dbReference type="RefSeq" id="WP_368572288.1">
    <property type="nucleotide sequence ID" value="NZ_JBDLOU010000003.1"/>
</dbReference>
<keyword evidence="2" id="KW-0812">Transmembrane</keyword>
<accession>A0ABV3V7D6</accession>
<evidence type="ECO:0000256" key="1">
    <source>
        <dbReference type="SAM" id="MobiDB-lite"/>
    </source>
</evidence>
<proteinExistence type="predicted"/>
<keyword evidence="2" id="KW-0472">Membrane</keyword>
<keyword evidence="2" id="KW-1133">Transmembrane helix</keyword>
<evidence type="ECO:0000313" key="4">
    <source>
        <dbReference type="Proteomes" id="UP001558474"/>
    </source>
</evidence>
<dbReference type="Proteomes" id="UP001558474">
    <property type="component" value="Unassembled WGS sequence"/>
</dbReference>
<comment type="caution">
    <text evidence="3">The sequence shown here is derived from an EMBL/GenBank/DDBJ whole genome shotgun (WGS) entry which is preliminary data.</text>
</comment>
<gene>
    <name evidence="3" type="ORF">ABFW12_01810</name>
</gene>
<feature type="region of interest" description="Disordered" evidence="1">
    <location>
        <begin position="135"/>
        <end position="166"/>
    </location>
</feature>
<feature type="transmembrane region" description="Helical" evidence="2">
    <location>
        <begin position="68"/>
        <end position="90"/>
    </location>
</feature>
<feature type="compositionally biased region" description="Pro residues" evidence="1">
    <location>
        <begin position="1"/>
        <end position="20"/>
    </location>
</feature>
<feature type="compositionally biased region" description="Polar residues" evidence="1">
    <location>
        <begin position="139"/>
        <end position="148"/>
    </location>
</feature>
<keyword evidence="4" id="KW-1185">Reference proteome</keyword>
<reference evidence="3 4" key="1">
    <citation type="submission" date="2024-04" db="EMBL/GenBank/DDBJ databases">
        <title>Genomic Markers of Mycobacteria.</title>
        <authorList>
            <person name="Soliman M.S."/>
            <person name="Elkholy A."/>
            <person name="Soliman N.S."/>
            <person name="Abbas A."/>
            <person name="Khayrat S."/>
            <person name="Shawky S."/>
        </authorList>
    </citation>
    <scope>NUCLEOTIDE SEQUENCE [LARGE SCALE GENOMIC DNA]</scope>
    <source>
        <strain evidence="3 4">Egy-CU-AM5</strain>
    </source>
</reference>
<evidence type="ECO:0000313" key="3">
    <source>
        <dbReference type="EMBL" id="MEX3736964.1"/>
    </source>
</evidence>
<evidence type="ECO:0000256" key="2">
    <source>
        <dbReference type="SAM" id="Phobius"/>
    </source>
</evidence>
<name>A0ABV3V7D6_9MYCO</name>
<sequence length="166" mass="17332">MSPAPTPATDAPIPPAPIPPTLSGTPEDRLADAIEHANDGNTTDLDALIAATETPAPFTLTVTADPGALVGLLVITALLAGIAALVVLALRHVTSPEARRARTRAKYERMRMEEMRKREEARIAEVFRDGESVKGTLDIATSSGTPASGTAPMIEGDEFPGEGARP</sequence>
<feature type="region of interest" description="Disordered" evidence="1">
    <location>
        <begin position="1"/>
        <end position="26"/>
    </location>
</feature>